<feature type="compositionally biased region" description="Basic and acidic residues" evidence="2">
    <location>
        <begin position="217"/>
        <end position="227"/>
    </location>
</feature>
<dbReference type="Gene3D" id="4.10.60.10">
    <property type="entry name" value="Zinc finger, CCHC-type"/>
    <property type="match status" value="2"/>
</dbReference>
<evidence type="ECO:0000256" key="1">
    <source>
        <dbReference type="PROSITE-ProRule" id="PRU00047"/>
    </source>
</evidence>
<keyword evidence="1" id="KW-0479">Metal-binding</keyword>
<feature type="domain" description="CCHC-type" evidence="3">
    <location>
        <begin position="253"/>
        <end position="268"/>
    </location>
</feature>
<sequence>MEQQVTFTAPQLRFVGEKHFTRFKNEFTTYRAAGGKASLFSLIRVDTLSIYKDISASTLDAPEGREPGVVEEEERVFLQSLNEHYGNKSTLDTFYSLDAVKLKEINEDKVAAYVSRYKSILRRLAEDEPLSDKTLTEQFLKGIKHTRFRLRMKAALEGGYKDMSGLTRLIFQQVQMVLETLEDAKGYLEEPRRSRFTDKGFGNHDHKTSVKTSSKPTRRDSKSKSKDVTCFNCGKKGHYASECTSKAKKDVTCFNCGKQGHYASECTSKDKKTDGSYKGSFRPVINLSKPDSPYLEVFLTSGQQDKEISRQAILDTGAVFNIISERIYRDLCLKEKVKLQPCNLE</sequence>
<comment type="caution">
    <text evidence="4">The sequence shown here is derived from an EMBL/GenBank/DDBJ whole genome shotgun (WGS) entry which is preliminary data.</text>
</comment>
<feature type="non-terminal residue" evidence="4">
    <location>
        <position position="345"/>
    </location>
</feature>
<gene>
    <name evidence="4" type="ORF">ADUPG1_011400</name>
</gene>
<dbReference type="EMBL" id="BQXS01011995">
    <property type="protein sequence ID" value="GKT18901.1"/>
    <property type="molecule type" value="Genomic_DNA"/>
</dbReference>
<evidence type="ECO:0000313" key="4">
    <source>
        <dbReference type="EMBL" id="GKT18901.1"/>
    </source>
</evidence>
<proteinExistence type="predicted"/>
<feature type="domain" description="CCHC-type" evidence="3">
    <location>
        <begin position="230"/>
        <end position="245"/>
    </location>
</feature>
<dbReference type="Proteomes" id="UP001057375">
    <property type="component" value="Unassembled WGS sequence"/>
</dbReference>
<dbReference type="InterPro" id="IPR001878">
    <property type="entry name" value="Znf_CCHC"/>
</dbReference>
<evidence type="ECO:0000259" key="3">
    <source>
        <dbReference type="PROSITE" id="PS50158"/>
    </source>
</evidence>
<evidence type="ECO:0000256" key="2">
    <source>
        <dbReference type="SAM" id="MobiDB-lite"/>
    </source>
</evidence>
<dbReference type="InterPro" id="IPR036875">
    <property type="entry name" value="Znf_CCHC_sf"/>
</dbReference>
<dbReference type="SUPFAM" id="SSF57756">
    <property type="entry name" value="Retrovirus zinc finger-like domains"/>
    <property type="match status" value="1"/>
</dbReference>
<keyword evidence="1" id="KW-0862">Zinc</keyword>
<feature type="region of interest" description="Disordered" evidence="2">
    <location>
        <begin position="195"/>
        <end position="227"/>
    </location>
</feature>
<feature type="compositionally biased region" description="Basic and acidic residues" evidence="2">
    <location>
        <begin position="195"/>
        <end position="208"/>
    </location>
</feature>
<dbReference type="InterPro" id="IPR051714">
    <property type="entry name" value="Znf_CCHC_NABP"/>
</dbReference>
<accession>A0ABQ5JVQ3</accession>
<name>A0ABQ5JVQ3_9EUKA</name>
<reference evidence="4" key="1">
    <citation type="submission" date="2022-03" db="EMBL/GenBank/DDBJ databases">
        <title>Draft genome sequence of Aduncisulcus paluster, a free-living microaerophilic Fornicata.</title>
        <authorList>
            <person name="Yuyama I."/>
            <person name="Kume K."/>
            <person name="Tamura T."/>
            <person name="Inagaki Y."/>
            <person name="Hashimoto T."/>
        </authorList>
    </citation>
    <scope>NUCLEOTIDE SEQUENCE</scope>
    <source>
        <strain evidence="4">NY0171</strain>
    </source>
</reference>
<dbReference type="PROSITE" id="PS50158">
    <property type="entry name" value="ZF_CCHC"/>
    <property type="match status" value="2"/>
</dbReference>
<dbReference type="PANTHER" id="PTHR23002">
    <property type="entry name" value="ZINC FINGER CCHC DOMAIN CONTAINING PROTEIN"/>
    <property type="match status" value="1"/>
</dbReference>
<keyword evidence="5" id="KW-1185">Reference proteome</keyword>
<organism evidence="4 5">
    <name type="scientific">Aduncisulcus paluster</name>
    <dbReference type="NCBI Taxonomy" id="2918883"/>
    <lineage>
        <taxon>Eukaryota</taxon>
        <taxon>Metamonada</taxon>
        <taxon>Carpediemonas-like organisms</taxon>
        <taxon>Aduncisulcus</taxon>
    </lineage>
</organism>
<protein>
    <recommendedName>
        <fullName evidence="3">CCHC-type domain-containing protein</fullName>
    </recommendedName>
</protein>
<evidence type="ECO:0000313" key="5">
    <source>
        <dbReference type="Proteomes" id="UP001057375"/>
    </source>
</evidence>
<dbReference type="SMART" id="SM00343">
    <property type="entry name" value="ZnF_C2HC"/>
    <property type="match status" value="2"/>
</dbReference>
<dbReference type="Pfam" id="PF00098">
    <property type="entry name" value="zf-CCHC"/>
    <property type="match status" value="2"/>
</dbReference>
<keyword evidence="1" id="KW-0863">Zinc-finger</keyword>